<evidence type="ECO:0000256" key="4">
    <source>
        <dbReference type="ARBA" id="ARBA00022540"/>
    </source>
</evidence>
<evidence type="ECO:0000256" key="9">
    <source>
        <dbReference type="ARBA" id="ARBA00023054"/>
    </source>
</evidence>
<reference evidence="13" key="2">
    <citation type="submission" date="2025-09" db="UniProtKB">
        <authorList>
            <consortium name="Ensembl"/>
        </authorList>
    </citation>
    <scope>IDENTIFICATION</scope>
</reference>
<dbReference type="PANTHER" id="PTHR13227:SF0">
    <property type="entry name" value="EUKARYOTIC TRANSLATION INITIATION FACTOR 2A"/>
    <property type="match status" value="1"/>
</dbReference>
<keyword evidence="9" id="KW-0175">Coiled coil</keyword>
<dbReference type="InterPro" id="IPR013979">
    <property type="entry name" value="TIF_beta_prop-like"/>
</dbReference>
<evidence type="ECO:0000259" key="12">
    <source>
        <dbReference type="Pfam" id="PF08662"/>
    </source>
</evidence>
<dbReference type="SUPFAM" id="SSF50960">
    <property type="entry name" value="TolB, C-terminal domain"/>
    <property type="match status" value="1"/>
</dbReference>
<dbReference type="PIRSF" id="PIRSF017222">
    <property type="entry name" value="eIF2A"/>
    <property type="match status" value="1"/>
</dbReference>
<dbReference type="InterPro" id="IPR015943">
    <property type="entry name" value="WD40/YVTN_repeat-like_dom_sf"/>
</dbReference>
<accession>A0A8C5T3C9</accession>
<keyword evidence="4 10" id="KW-0396">Initiation factor</keyword>
<dbReference type="GO" id="GO:0003743">
    <property type="term" value="F:translation initiation factor activity"/>
    <property type="evidence" value="ECO:0007669"/>
    <property type="project" value="UniProtKB-UniRule"/>
</dbReference>
<name>A0A8C5T3C9_9PASS</name>
<dbReference type="GO" id="GO:0022627">
    <property type="term" value="C:cytosolic small ribosomal subunit"/>
    <property type="evidence" value="ECO:0007669"/>
    <property type="project" value="TreeGrafter"/>
</dbReference>
<dbReference type="Gene3D" id="2.130.10.10">
    <property type="entry name" value="YVTN repeat-like/Quinoprotein amine dehydrogenase"/>
    <property type="match status" value="1"/>
</dbReference>
<feature type="region of interest" description="Disordered" evidence="11">
    <location>
        <begin position="411"/>
        <end position="506"/>
    </location>
</feature>
<keyword evidence="5" id="KW-0853">WD repeat</keyword>
<dbReference type="OrthoDB" id="2194683at2759"/>
<keyword evidence="14" id="KW-1185">Reference proteome</keyword>
<dbReference type="Pfam" id="PF08662">
    <property type="entry name" value="eIF2A"/>
    <property type="match status" value="1"/>
</dbReference>
<comment type="similarity">
    <text evidence="2 10">Belongs to the WD repeat EIF2A family.</text>
</comment>
<dbReference type="Proteomes" id="UP000694560">
    <property type="component" value="Unplaced"/>
</dbReference>
<organism evidence="13 14">
    <name type="scientific">Malurus cyaneus samueli</name>
    <dbReference type="NCBI Taxonomy" id="2593467"/>
    <lineage>
        <taxon>Eukaryota</taxon>
        <taxon>Metazoa</taxon>
        <taxon>Chordata</taxon>
        <taxon>Craniata</taxon>
        <taxon>Vertebrata</taxon>
        <taxon>Euteleostomi</taxon>
        <taxon>Archelosauria</taxon>
        <taxon>Archosauria</taxon>
        <taxon>Dinosauria</taxon>
        <taxon>Saurischia</taxon>
        <taxon>Theropoda</taxon>
        <taxon>Coelurosauria</taxon>
        <taxon>Aves</taxon>
        <taxon>Neognathae</taxon>
        <taxon>Neoaves</taxon>
        <taxon>Telluraves</taxon>
        <taxon>Australaves</taxon>
        <taxon>Passeriformes</taxon>
        <taxon>Meliphagoidea</taxon>
        <taxon>Maluridae</taxon>
        <taxon>Malurus</taxon>
    </lineage>
</organism>
<dbReference type="InterPro" id="IPR011387">
    <property type="entry name" value="TIF2A"/>
</dbReference>
<evidence type="ECO:0000256" key="7">
    <source>
        <dbReference type="ARBA" id="ARBA00022845"/>
    </source>
</evidence>
<keyword evidence="6" id="KW-0677">Repeat</keyword>
<dbReference type="FunFam" id="2.130.10.10:FF:000149">
    <property type="entry name" value="Eukaryotic translation initiation factor 2A"/>
    <property type="match status" value="1"/>
</dbReference>
<dbReference type="GO" id="GO:0000049">
    <property type="term" value="F:tRNA binding"/>
    <property type="evidence" value="ECO:0007669"/>
    <property type="project" value="UniProtKB-UniRule"/>
</dbReference>
<evidence type="ECO:0000256" key="1">
    <source>
        <dbReference type="ARBA" id="ARBA00003993"/>
    </source>
</evidence>
<evidence type="ECO:0000256" key="5">
    <source>
        <dbReference type="ARBA" id="ARBA00022574"/>
    </source>
</evidence>
<feature type="domain" description="Translation initiation factor beta propellor-like" evidence="12">
    <location>
        <begin position="190"/>
        <end position="385"/>
    </location>
</feature>
<keyword evidence="7 10" id="KW-0810">Translation regulation</keyword>
<feature type="compositionally biased region" description="Low complexity" evidence="11">
    <location>
        <begin position="485"/>
        <end position="498"/>
    </location>
</feature>
<keyword evidence="8 10" id="KW-0648">Protein biosynthesis</keyword>
<evidence type="ECO:0000256" key="6">
    <source>
        <dbReference type="ARBA" id="ARBA00022737"/>
    </source>
</evidence>
<evidence type="ECO:0000256" key="8">
    <source>
        <dbReference type="ARBA" id="ARBA00022917"/>
    </source>
</evidence>
<evidence type="ECO:0000313" key="14">
    <source>
        <dbReference type="Proteomes" id="UP000694560"/>
    </source>
</evidence>
<evidence type="ECO:0000256" key="10">
    <source>
        <dbReference type="PIRNR" id="PIRNR017222"/>
    </source>
</evidence>
<protein>
    <recommendedName>
        <fullName evidence="3 10">Eukaryotic translation initiation factor 2A</fullName>
        <shortName evidence="10">eIF-2A</shortName>
    </recommendedName>
</protein>
<evidence type="ECO:0000256" key="2">
    <source>
        <dbReference type="ARBA" id="ARBA00009573"/>
    </source>
</evidence>
<proteinExistence type="inferred from homology"/>
<evidence type="ECO:0000313" key="13">
    <source>
        <dbReference type="Ensembl" id="ENSMCSP00000001923.1"/>
    </source>
</evidence>
<dbReference type="GO" id="GO:0003729">
    <property type="term" value="F:mRNA binding"/>
    <property type="evidence" value="ECO:0007669"/>
    <property type="project" value="TreeGrafter"/>
</dbReference>
<reference evidence="13" key="1">
    <citation type="submission" date="2025-08" db="UniProtKB">
        <authorList>
            <consortium name="Ensembl"/>
        </authorList>
    </citation>
    <scope>IDENTIFICATION</scope>
</reference>
<dbReference type="GO" id="GO:0043022">
    <property type="term" value="F:ribosome binding"/>
    <property type="evidence" value="ECO:0007669"/>
    <property type="project" value="UniProtKB-UniRule"/>
</dbReference>
<evidence type="ECO:0000256" key="11">
    <source>
        <dbReference type="SAM" id="MobiDB-lite"/>
    </source>
</evidence>
<dbReference type="AlphaFoldDB" id="A0A8C5T3C9"/>
<dbReference type="PANTHER" id="PTHR13227">
    <property type="entry name" value="EUKARYOTIC TRANSLATION INITIATION FACTOR 2A"/>
    <property type="match status" value="1"/>
</dbReference>
<sequence length="555" mass="61065">PAPPELLRGGSEGLYMVNGPPSFTESTAFQRDSGKNCKAVAFSRDGSLFAWCNGERVNVVNLTRADAFNPQKPLFFFYFFFAAAKDGTAGVPNLQLHDLRTGKCLKSFIQKKINMDSQICSTQREFWALQAVDAIANKLHLQKVSDFVLSPGAQPTKIAVYVPGSKGAPSFVRLYQYPNFGGPQSALANKSFFKADKVTMLWNKKATAVLVIASTEVDKTGASYYGEQTLHYVGSSGESAVVQLPKNGPIYDVCWSPSSAEFCAVYGFMPAKATVFNLKCEPVFDFGTGPRNAAFYSPQGHVLVLAGFGNLRGQMEVWDVRNYRLISRPVAADSTCFSWCPDGEHMVTATCAPRLRVSNGYKVWHYTGTLLHSHLVPAEQEMWQVLWQPFLDGVFPERAVKLNPVPNELSRAAQAYRPPALRNKPGSTSRLHEEEPPQNMKPPQGGADKPLSKTALKNQRKHEAKKAAKQEAKADANQSPAQVSTPQITPQITPATTTGDPELDKKIKNLKKKLKAIEQLKEQAAAGKQLEKNQVEKIQKEAALLKELEDLELGV</sequence>
<dbReference type="GO" id="GO:0006417">
    <property type="term" value="P:regulation of translation"/>
    <property type="evidence" value="ECO:0007669"/>
    <property type="project" value="UniProtKB-KW"/>
</dbReference>
<comment type="function">
    <text evidence="1 10">Functions in the early steps of protein synthesis of a small number of specific mRNAs. Acts by directing the binding of methionyl-tRNAi to 40S ribosomal subunits. In contrast to the eIF-2 complex, it binds methionyl-tRNAi to 40S subunits in a codon-dependent manner, whereas the eIF-2 complex binds methionyl-tRNAi to 40S subunits in a GTP-dependent manner.</text>
</comment>
<feature type="compositionally biased region" description="Basic and acidic residues" evidence="11">
    <location>
        <begin position="465"/>
        <end position="474"/>
    </location>
</feature>
<dbReference type="Ensembl" id="ENSMCST00000001964.1">
    <property type="protein sequence ID" value="ENSMCSP00000001923.1"/>
    <property type="gene ID" value="ENSMCSG00000001416.1"/>
</dbReference>
<evidence type="ECO:0000256" key="3">
    <source>
        <dbReference type="ARBA" id="ARBA00013819"/>
    </source>
</evidence>